<evidence type="ECO:0000313" key="4">
    <source>
        <dbReference type="EMBL" id="MFI1966904.1"/>
    </source>
</evidence>
<dbReference type="Proteomes" id="UP001611548">
    <property type="component" value="Unassembled WGS sequence"/>
</dbReference>
<gene>
    <name evidence="4" type="ORF">ACH429_22795</name>
</gene>
<evidence type="ECO:0000256" key="2">
    <source>
        <dbReference type="ARBA" id="ARBA00023204"/>
    </source>
</evidence>
<dbReference type="PANTHER" id="PTHR43003">
    <property type="entry name" value="DNA-3-METHYLADENINE GLYCOSYLASE"/>
    <property type="match status" value="1"/>
</dbReference>
<dbReference type="Gene3D" id="1.10.340.30">
    <property type="entry name" value="Hypothetical protein, domain 2"/>
    <property type="match status" value="1"/>
</dbReference>
<dbReference type="RefSeq" id="WP_205627753.1">
    <property type="nucleotide sequence ID" value="NZ_JBIRWE010000012.1"/>
</dbReference>
<dbReference type="SUPFAM" id="SSF48150">
    <property type="entry name" value="DNA-glycosylase"/>
    <property type="match status" value="1"/>
</dbReference>
<evidence type="ECO:0000256" key="1">
    <source>
        <dbReference type="ARBA" id="ARBA00022763"/>
    </source>
</evidence>
<dbReference type="InterPro" id="IPR011257">
    <property type="entry name" value="DNA_glycosylase"/>
</dbReference>
<evidence type="ECO:0000313" key="5">
    <source>
        <dbReference type="Proteomes" id="UP001611548"/>
    </source>
</evidence>
<keyword evidence="5" id="KW-1185">Reference proteome</keyword>
<dbReference type="PANTHER" id="PTHR43003:SF13">
    <property type="entry name" value="DNA-3-METHYLADENINE GLYCOSYLASE 2"/>
    <property type="match status" value="1"/>
</dbReference>
<dbReference type="EMBL" id="JBIRWE010000012">
    <property type="protein sequence ID" value="MFI1966904.1"/>
    <property type="molecule type" value="Genomic_DNA"/>
</dbReference>
<reference evidence="4 5" key="1">
    <citation type="submission" date="2024-10" db="EMBL/GenBank/DDBJ databases">
        <title>The Natural Products Discovery Center: Release of the First 8490 Sequenced Strains for Exploring Actinobacteria Biosynthetic Diversity.</title>
        <authorList>
            <person name="Kalkreuter E."/>
            <person name="Kautsar S.A."/>
            <person name="Yang D."/>
            <person name="Bader C.D."/>
            <person name="Teijaro C.N."/>
            <person name="Fluegel L."/>
            <person name="Davis C.M."/>
            <person name="Simpson J.R."/>
            <person name="Lauterbach L."/>
            <person name="Steele A.D."/>
            <person name="Gui C."/>
            <person name="Meng S."/>
            <person name="Li G."/>
            <person name="Viehrig K."/>
            <person name="Ye F."/>
            <person name="Su P."/>
            <person name="Kiefer A.F."/>
            <person name="Nichols A."/>
            <person name="Cepeda A.J."/>
            <person name="Yan W."/>
            <person name="Fan B."/>
            <person name="Jiang Y."/>
            <person name="Adhikari A."/>
            <person name="Zheng C.-J."/>
            <person name="Schuster L."/>
            <person name="Cowan T.M."/>
            <person name="Smanski M.J."/>
            <person name="Chevrette M.G."/>
            <person name="De Carvalho L.P.S."/>
            <person name="Shen B."/>
        </authorList>
    </citation>
    <scope>NUCLEOTIDE SEQUENCE [LARGE SCALE GENOMIC DNA]</scope>
    <source>
        <strain evidence="4 5">NPDC020327</strain>
    </source>
</reference>
<keyword evidence="2" id="KW-0234">DNA repair</keyword>
<sequence>MTTTLTIDHPGWLTGPAGDPVRLVVHNGVAWLADWQPAAGLILRPVGTDHTTTATAPPAPHTSPHTLPVTPDAAPLVNEFATLGNVQRLTNPSLWDAITTAILRQVVRAEQARKVYRRWCANHGRTVETPLGALSLAPDPATVLGLPDEAFAEAGTAFHRTALRAAAIAYTENQAAWGQLAPEDLMKALDEVPRIGPWTASAATADYTGDFSVYPHGDLAVRTWVRRALPDLRLPDADRPFANEWRRFANSNRTQLHALTLFALTWGSHARTDQHEHAAPPDNHAGTADIHPDHGS</sequence>
<evidence type="ECO:0008006" key="6">
    <source>
        <dbReference type="Google" id="ProtNLM"/>
    </source>
</evidence>
<protein>
    <recommendedName>
        <fullName evidence="6">DNA-3-methyladenine glycosylase II</fullName>
    </recommendedName>
</protein>
<name>A0ABW7UWE1_9ACTN</name>
<evidence type="ECO:0000256" key="3">
    <source>
        <dbReference type="SAM" id="MobiDB-lite"/>
    </source>
</evidence>
<feature type="region of interest" description="Disordered" evidence="3">
    <location>
        <begin position="273"/>
        <end position="296"/>
    </location>
</feature>
<keyword evidence="1" id="KW-0227">DNA damage</keyword>
<dbReference type="InterPro" id="IPR051912">
    <property type="entry name" value="Alkylbase_DNA_Glycosylase/TA"/>
</dbReference>
<organism evidence="4 5">
    <name type="scientific">Streptomyces pathocidini</name>
    <dbReference type="NCBI Taxonomy" id="1650571"/>
    <lineage>
        <taxon>Bacteria</taxon>
        <taxon>Bacillati</taxon>
        <taxon>Actinomycetota</taxon>
        <taxon>Actinomycetes</taxon>
        <taxon>Kitasatosporales</taxon>
        <taxon>Streptomycetaceae</taxon>
        <taxon>Streptomyces</taxon>
    </lineage>
</organism>
<comment type="caution">
    <text evidence="4">The sequence shown here is derived from an EMBL/GenBank/DDBJ whole genome shotgun (WGS) entry which is preliminary data.</text>
</comment>
<proteinExistence type="predicted"/>
<accession>A0ABW7UWE1</accession>